<comment type="caution">
    <text evidence="3">The sequence shown here is derived from an EMBL/GenBank/DDBJ whole genome shotgun (WGS) entry which is preliminary data.</text>
</comment>
<name>A0A2G9ZMS0_9BACT</name>
<keyword evidence="1" id="KW-0812">Transmembrane</keyword>
<feature type="transmembrane region" description="Helical" evidence="1">
    <location>
        <begin position="273"/>
        <end position="297"/>
    </location>
</feature>
<protein>
    <recommendedName>
        <fullName evidence="2">DUF8173 domain-containing protein</fullName>
    </recommendedName>
</protein>
<dbReference type="Proteomes" id="UP000231408">
    <property type="component" value="Unassembled WGS sequence"/>
</dbReference>
<feature type="transmembrane region" description="Helical" evidence="1">
    <location>
        <begin position="226"/>
        <end position="252"/>
    </location>
</feature>
<keyword evidence="1" id="KW-0472">Membrane</keyword>
<feature type="domain" description="DUF8173" evidence="2">
    <location>
        <begin position="235"/>
        <end position="377"/>
    </location>
</feature>
<proteinExistence type="predicted"/>
<feature type="transmembrane region" description="Helical" evidence="1">
    <location>
        <begin position="303"/>
        <end position="324"/>
    </location>
</feature>
<feature type="transmembrane region" description="Helical" evidence="1">
    <location>
        <begin position="336"/>
        <end position="353"/>
    </location>
</feature>
<keyword evidence="1" id="KW-1133">Transmembrane helix</keyword>
<dbReference type="Pfam" id="PF26514">
    <property type="entry name" value="DUF8173"/>
    <property type="match status" value="1"/>
</dbReference>
<evidence type="ECO:0000313" key="4">
    <source>
        <dbReference type="Proteomes" id="UP000231408"/>
    </source>
</evidence>
<evidence type="ECO:0000259" key="2">
    <source>
        <dbReference type="Pfam" id="PF26514"/>
    </source>
</evidence>
<reference evidence="3 4" key="1">
    <citation type="submission" date="2017-09" db="EMBL/GenBank/DDBJ databases">
        <title>Depth-based differentiation of microbial function through sediment-hosted aquifers and enrichment of novel symbionts in the deep terrestrial subsurface.</title>
        <authorList>
            <person name="Probst A.J."/>
            <person name="Ladd B."/>
            <person name="Jarett J.K."/>
            <person name="Geller-Mcgrath D.E."/>
            <person name="Sieber C.M."/>
            <person name="Emerson J.B."/>
            <person name="Anantharaman K."/>
            <person name="Thomas B.C."/>
            <person name="Malmstrom R."/>
            <person name="Stieglmeier M."/>
            <person name="Klingl A."/>
            <person name="Woyke T."/>
            <person name="Ryan C.M."/>
            <person name="Banfield J.F."/>
        </authorList>
    </citation>
    <scope>NUCLEOTIDE SEQUENCE [LARGE SCALE GENOMIC DNA]</scope>
    <source>
        <strain evidence="3">CG23_combo_of_CG06-09_8_20_14_all_41_10</strain>
    </source>
</reference>
<gene>
    <name evidence="3" type="ORF">COX21_02745</name>
</gene>
<accession>A0A2G9ZMS0</accession>
<organism evidence="3 4">
    <name type="scientific">Candidatus Falkowbacteria bacterium CG23_combo_of_CG06-09_8_20_14_all_41_10</name>
    <dbReference type="NCBI Taxonomy" id="1974571"/>
    <lineage>
        <taxon>Bacteria</taxon>
        <taxon>Candidatus Falkowiibacteriota</taxon>
    </lineage>
</organism>
<dbReference type="AlphaFoldDB" id="A0A2G9ZMS0"/>
<dbReference type="InterPro" id="IPR058486">
    <property type="entry name" value="DUF8173"/>
</dbReference>
<sequence>MSKKKILAIFFTLTAVILIPSVTKAFSVKSGSSVFNPSNQIIEGNLYAAGSTITIEGQVTGDVICAAQTVNISAKVDGDVICAAQTINISGEVLGNVRVAGNFINLSGTVGRNMNAFGSSIILSDKARVGWDLLLAGVQTEMRGEVDGSLHGSVKNLLVAGRVGKNLAIRVDANLDKKDRGTLEITDTGSVAGDVVYTGASEAKLIKEKVSGRIIHNLPESSTNKMFLAFMWGRIYAIFSALLVGLVLLSLWRRKIITLTDKMQTRIGANIGFGAMMMFAPPIAALILCFTFIGIPLGLIVTALWLMALFIGRVVFGIMVGRWLLKKMAAKQTSKLLLEMTIGIVLCSVVFSLPILGPLGAMVGTWWVLGAIWLHYQKK</sequence>
<evidence type="ECO:0000313" key="3">
    <source>
        <dbReference type="EMBL" id="PIP34475.1"/>
    </source>
</evidence>
<evidence type="ECO:0000256" key="1">
    <source>
        <dbReference type="SAM" id="Phobius"/>
    </source>
</evidence>
<dbReference type="EMBL" id="PCSE01000079">
    <property type="protein sequence ID" value="PIP34475.1"/>
    <property type="molecule type" value="Genomic_DNA"/>
</dbReference>